<dbReference type="EMBL" id="LWCA01000987">
    <property type="protein sequence ID" value="OAF66257.1"/>
    <property type="molecule type" value="Genomic_DNA"/>
</dbReference>
<gene>
    <name evidence="1" type="ORF">A3Q56_06012</name>
</gene>
<keyword evidence="2" id="KW-1185">Reference proteome</keyword>
<proteinExistence type="predicted"/>
<sequence>MSKLKTLKNLIDSCIKQSNQFKDYNFKQYFVNKYTQQLNQVDKHDYANSQLDHVIACQTEILKMLKRQTVLCQMYTENSSVIEKISYETLDKVEHLDVKKFSSTLEKKEPLFAVVAFGQIQYKISNYDIIAIQENWPVDVGQVINFHRVFIFNFILIEIMDVERVSYDREYNNQG</sequence>
<dbReference type="OrthoDB" id="5994at2759"/>
<protein>
    <recommendedName>
        <fullName evidence="3">39S ribosomal protein L21, mitochondrial</fullName>
    </recommendedName>
</protein>
<evidence type="ECO:0008006" key="3">
    <source>
        <dbReference type="Google" id="ProtNLM"/>
    </source>
</evidence>
<feature type="non-terminal residue" evidence="1">
    <location>
        <position position="175"/>
    </location>
</feature>
<comment type="caution">
    <text evidence="1">The sequence shown here is derived from an EMBL/GenBank/DDBJ whole genome shotgun (WGS) entry which is preliminary data.</text>
</comment>
<organism evidence="1 2">
    <name type="scientific">Intoshia linei</name>
    <dbReference type="NCBI Taxonomy" id="1819745"/>
    <lineage>
        <taxon>Eukaryota</taxon>
        <taxon>Metazoa</taxon>
        <taxon>Spiralia</taxon>
        <taxon>Lophotrochozoa</taxon>
        <taxon>Mesozoa</taxon>
        <taxon>Orthonectida</taxon>
        <taxon>Rhopaluridae</taxon>
        <taxon>Intoshia</taxon>
    </lineage>
</organism>
<accession>A0A177AW64</accession>
<dbReference type="Proteomes" id="UP000078046">
    <property type="component" value="Unassembled WGS sequence"/>
</dbReference>
<evidence type="ECO:0000313" key="1">
    <source>
        <dbReference type="EMBL" id="OAF66257.1"/>
    </source>
</evidence>
<evidence type="ECO:0000313" key="2">
    <source>
        <dbReference type="Proteomes" id="UP000078046"/>
    </source>
</evidence>
<reference evidence="1 2" key="1">
    <citation type="submission" date="2016-04" db="EMBL/GenBank/DDBJ databases">
        <title>The genome of Intoshia linei affirms orthonectids as highly simplified spiralians.</title>
        <authorList>
            <person name="Mikhailov K.V."/>
            <person name="Slusarev G.S."/>
            <person name="Nikitin M.A."/>
            <person name="Logacheva M.D."/>
            <person name="Penin A."/>
            <person name="Aleoshin V."/>
            <person name="Panchin Y.V."/>
        </authorList>
    </citation>
    <scope>NUCLEOTIDE SEQUENCE [LARGE SCALE GENOMIC DNA]</scope>
    <source>
        <strain evidence="1">Intl2013</strain>
        <tissue evidence="1">Whole animal</tissue>
    </source>
</reference>
<dbReference type="AlphaFoldDB" id="A0A177AW64"/>
<dbReference type="InterPro" id="IPR056326">
    <property type="entry name" value="ISD11"/>
</dbReference>
<name>A0A177AW64_9BILA</name>
<dbReference type="Pfam" id="PF23511">
    <property type="entry name" value="Microp_apicomplexa_7"/>
    <property type="match status" value="1"/>
</dbReference>